<reference evidence="2" key="1">
    <citation type="submission" date="2012-12" db="EMBL/GenBank/DDBJ databases">
        <title>Identification and characterization of a phenylalanine ammonia-lyase gene family in Isatis indigotica Fort.</title>
        <authorList>
            <person name="Liu Q."/>
            <person name="Chen J."/>
            <person name="Zhou X."/>
            <person name="Di P."/>
            <person name="Xiao Y."/>
            <person name="Xuan H."/>
            <person name="Zhang L."/>
            <person name="Chen W."/>
        </authorList>
    </citation>
    <scope>NUCLEOTIDE SEQUENCE</scope>
    <source>
        <tissue evidence="2">Salivary gland</tissue>
    </source>
</reference>
<evidence type="ECO:0000256" key="1">
    <source>
        <dbReference type="SAM" id="SignalP"/>
    </source>
</evidence>
<keyword evidence="1" id="KW-0732">Signal</keyword>
<feature type="signal peptide" evidence="1">
    <location>
        <begin position="1"/>
        <end position="26"/>
    </location>
</feature>
<feature type="chain" id="PRO_5005517101" evidence="1">
    <location>
        <begin position="27"/>
        <end position="111"/>
    </location>
</feature>
<name>A0A0K8RE57_IXORI</name>
<sequence>MCRNISNMLLVLFAVILGLPASKGEGSAINFWECYRAVYVGGNIFCQQRGYGNFESLIYGTCQLVCGGKLVQLPEDACSRGAHNGCTQELKNSLLKWSTDMKKVKDRLKKI</sequence>
<evidence type="ECO:0000313" key="2">
    <source>
        <dbReference type="EMBL" id="JAA68759.1"/>
    </source>
</evidence>
<organism evidence="2">
    <name type="scientific">Ixodes ricinus</name>
    <name type="common">Common tick</name>
    <name type="synonym">Acarus ricinus</name>
    <dbReference type="NCBI Taxonomy" id="34613"/>
    <lineage>
        <taxon>Eukaryota</taxon>
        <taxon>Metazoa</taxon>
        <taxon>Ecdysozoa</taxon>
        <taxon>Arthropoda</taxon>
        <taxon>Chelicerata</taxon>
        <taxon>Arachnida</taxon>
        <taxon>Acari</taxon>
        <taxon>Parasitiformes</taxon>
        <taxon>Ixodida</taxon>
        <taxon>Ixodoidea</taxon>
        <taxon>Ixodidae</taxon>
        <taxon>Ixodinae</taxon>
        <taxon>Ixodes</taxon>
    </lineage>
</organism>
<dbReference type="EMBL" id="GADI01005049">
    <property type="protein sequence ID" value="JAA68759.1"/>
    <property type="molecule type" value="mRNA"/>
</dbReference>
<dbReference type="AlphaFoldDB" id="A0A0K8RE57"/>
<proteinExistence type="evidence at transcript level"/>
<accession>A0A0K8RE57</accession>
<protein>
    <submittedName>
        <fullName evidence="2">Putative ixodes 10 kDa peptide protein</fullName>
    </submittedName>
</protein>